<feature type="transmembrane region" description="Helical" evidence="5">
    <location>
        <begin position="137"/>
        <end position="159"/>
    </location>
</feature>
<dbReference type="PROSITE" id="PS50850">
    <property type="entry name" value="MFS"/>
    <property type="match status" value="1"/>
</dbReference>
<dbReference type="InterPro" id="IPR020846">
    <property type="entry name" value="MFS_dom"/>
</dbReference>
<dbReference type="SUPFAM" id="SSF103473">
    <property type="entry name" value="MFS general substrate transporter"/>
    <property type="match status" value="1"/>
</dbReference>
<dbReference type="EMBL" id="NJGU01000010">
    <property type="protein sequence ID" value="OWY27679.1"/>
    <property type="molecule type" value="Genomic_DNA"/>
</dbReference>
<evidence type="ECO:0000313" key="7">
    <source>
        <dbReference type="EMBL" id="OWY27679.1"/>
    </source>
</evidence>
<dbReference type="Gene3D" id="1.20.1720.10">
    <property type="entry name" value="Multidrug resistance protein D"/>
    <property type="match status" value="1"/>
</dbReference>
<feature type="domain" description="Major facilitator superfamily (MFS) profile" evidence="6">
    <location>
        <begin position="12"/>
        <end position="502"/>
    </location>
</feature>
<comment type="caution">
    <text evidence="7">The sequence shown here is derived from an EMBL/GenBank/DDBJ whole genome shotgun (WGS) entry which is preliminary data.</text>
</comment>
<feature type="transmembrane region" description="Helical" evidence="5">
    <location>
        <begin position="356"/>
        <end position="375"/>
    </location>
</feature>
<dbReference type="PANTHER" id="PTHR42718:SF49">
    <property type="entry name" value="EXPORT PROTEIN"/>
    <property type="match status" value="1"/>
</dbReference>
<feature type="transmembrane region" description="Helical" evidence="5">
    <location>
        <begin position="78"/>
        <end position="97"/>
    </location>
</feature>
<dbReference type="Pfam" id="PF07690">
    <property type="entry name" value="MFS_1"/>
    <property type="match status" value="1"/>
</dbReference>
<evidence type="ECO:0000256" key="1">
    <source>
        <dbReference type="ARBA" id="ARBA00004141"/>
    </source>
</evidence>
<proteinExistence type="predicted"/>
<dbReference type="CDD" id="cd17321">
    <property type="entry name" value="MFS_MMR_MDR_like"/>
    <property type="match status" value="1"/>
</dbReference>
<feature type="transmembrane region" description="Helical" evidence="5">
    <location>
        <begin position="297"/>
        <end position="320"/>
    </location>
</feature>
<accession>A0A246WMU5</accession>
<reference evidence="7 8" key="1">
    <citation type="submission" date="2017-06" db="EMBL/GenBank/DDBJ databases">
        <title>Herbaspirillum phytohormonus sp. nov., isolated from the root nodule of Robinia pseudoacacia in lead-zinc mine.</title>
        <authorList>
            <person name="Fan M."/>
            <person name="Lin Y."/>
        </authorList>
    </citation>
    <scope>NUCLEOTIDE SEQUENCE [LARGE SCALE GENOMIC DNA]</scope>
    <source>
        <strain evidence="7 8">HZ10</strain>
    </source>
</reference>
<dbReference type="AlphaFoldDB" id="A0A246WMU5"/>
<evidence type="ECO:0000259" key="6">
    <source>
        <dbReference type="PROSITE" id="PS50850"/>
    </source>
</evidence>
<comment type="subcellular location">
    <subcellularLocation>
        <location evidence="1">Membrane</location>
        <topology evidence="1">Multi-pass membrane protein</topology>
    </subcellularLocation>
</comment>
<feature type="transmembrane region" description="Helical" evidence="5">
    <location>
        <begin position="103"/>
        <end position="125"/>
    </location>
</feature>
<dbReference type="Gene3D" id="1.20.1250.20">
    <property type="entry name" value="MFS general substrate transporter like domains"/>
    <property type="match status" value="1"/>
</dbReference>
<protein>
    <submittedName>
        <fullName evidence="7">MFS transporter</fullName>
    </submittedName>
</protein>
<evidence type="ECO:0000256" key="5">
    <source>
        <dbReference type="SAM" id="Phobius"/>
    </source>
</evidence>
<dbReference type="GO" id="GO:0016020">
    <property type="term" value="C:membrane"/>
    <property type="evidence" value="ECO:0007669"/>
    <property type="project" value="UniProtKB-SubCell"/>
</dbReference>
<feature type="transmembrane region" description="Helical" evidence="5">
    <location>
        <begin position="198"/>
        <end position="218"/>
    </location>
</feature>
<gene>
    <name evidence="7" type="ORF">CEJ42_19170</name>
</gene>
<sequence>MRTLFSTAAGRVLLTGSLGCAMTVLDTNVVGIVLPTIARELGASFADIEWVVSSYVLCFAALLLPAGSVADRYGRKRVFLCGIGLFALASLACAWAPSAQALYAARAAQGVGAAFLLAPALAVIGHAFHDEGERARAWAVWGGIMGLTMVLSPLIGGAINAALGWRWAFAVNLPICLVLAAAVLRNIPESKNPAPRPLDVPGILSFSSAVFLLTWALITGPERGWSSVACVVRALGGAFLFALFIAVERRRAHPMLDLSLFRSPGFVGAVAAMFAYAASAQVMASLLPLYLQNARGLSAVAAGLAMLPFALAMLLLPQLGRRLARHLPSPHILALGLCITALGNLIMMLAARADGAALTVAGMAVLGSGGGLLNGETQKGIMGNVPRERAGMASGISTTSRFTGVLAGFAGLGAVLAEGARSAMEKALAPLDASGAQLREFVARAMAGDFADAAQLYPQQREAAISAARHAYGAGFSHVFTAAALLALCAAAVVAWSVRRSARYDLPPASPGAEAPIRRTPQS</sequence>
<keyword evidence="3 5" id="KW-1133">Transmembrane helix</keyword>
<keyword evidence="2 5" id="KW-0812">Transmembrane</keyword>
<feature type="transmembrane region" description="Helical" evidence="5">
    <location>
        <begin position="332"/>
        <end position="350"/>
    </location>
</feature>
<evidence type="ECO:0000313" key="8">
    <source>
        <dbReference type="Proteomes" id="UP000197596"/>
    </source>
</evidence>
<evidence type="ECO:0000256" key="4">
    <source>
        <dbReference type="ARBA" id="ARBA00023136"/>
    </source>
</evidence>
<dbReference type="PANTHER" id="PTHR42718">
    <property type="entry name" value="MAJOR FACILITATOR SUPERFAMILY MULTIDRUG TRANSPORTER MFSC"/>
    <property type="match status" value="1"/>
</dbReference>
<feature type="transmembrane region" description="Helical" evidence="5">
    <location>
        <begin position="479"/>
        <end position="498"/>
    </location>
</feature>
<organism evidence="7 8">
    <name type="scientific">Herbaspirillum robiniae</name>
    <dbReference type="NCBI Taxonomy" id="2014887"/>
    <lineage>
        <taxon>Bacteria</taxon>
        <taxon>Pseudomonadati</taxon>
        <taxon>Pseudomonadota</taxon>
        <taxon>Betaproteobacteria</taxon>
        <taxon>Burkholderiales</taxon>
        <taxon>Oxalobacteraceae</taxon>
        <taxon>Herbaspirillum</taxon>
    </lineage>
</organism>
<dbReference type="InterPro" id="IPR011701">
    <property type="entry name" value="MFS"/>
</dbReference>
<dbReference type="InterPro" id="IPR036259">
    <property type="entry name" value="MFS_trans_sf"/>
</dbReference>
<dbReference type="Proteomes" id="UP000197596">
    <property type="component" value="Unassembled WGS sequence"/>
</dbReference>
<dbReference type="RefSeq" id="WP_088752162.1">
    <property type="nucleotide sequence ID" value="NZ_NJGU01000010.1"/>
</dbReference>
<feature type="transmembrane region" description="Helical" evidence="5">
    <location>
        <begin position="224"/>
        <end position="245"/>
    </location>
</feature>
<name>A0A246WMU5_9BURK</name>
<evidence type="ECO:0000256" key="2">
    <source>
        <dbReference type="ARBA" id="ARBA00022692"/>
    </source>
</evidence>
<feature type="transmembrane region" description="Helical" evidence="5">
    <location>
        <begin position="165"/>
        <end position="186"/>
    </location>
</feature>
<dbReference type="GO" id="GO:0022857">
    <property type="term" value="F:transmembrane transporter activity"/>
    <property type="evidence" value="ECO:0007669"/>
    <property type="project" value="InterPro"/>
</dbReference>
<feature type="transmembrane region" description="Helical" evidence="5">
    <location>
        <begin position="266"/>
        <end position="291"/>
    </location>
</feature>
<evidence type="ECO:0000256" key="3">
    <source>
        <dbReference type="ARBA" id="ARBA00022989"/>
    </source>
</evidence>
<feature type="transmembrane region" description="Helical" evidence="5">
    <location>
        <begin position="50"/>
        <end position="66"/>
    </location>
</feature>
<keyword evidence="4 5" id="KW-0472">Membrane</keyword>
<feature type="transmembrane region" description="Helical" evidence="5">
    <location>
        <begin position="396"/>
        <end position="417"/>
    </location>
</feature>
<feature type="transmembrane region" description="Helical" evidence="5">
    <location>
        <begin position="12"/>
        <end position="38"/>
    </location>
</feature>